<evidence type="ECO:0000256" key="2">
    <source>
        <dbReference type="ARBA" id="ARBA00005581"/>
    </source>
</evidence>
<name>R0F8D7_9BRAS</name>
<dbReference type="GO" id="GO:0005576">
    <property type="term" value="C:extracellular region"/>
    <property type="evidence" value="ECO:0007669"/>
    <property type="project" value="UniProtKB-SubCell"/>
</dbReference>
<dbReference type="AlphaFoldDB" id="R0F8D7"/>
<gene>
    <name evidence="7" type="ORF">CARUB_v10006666mg</name>
</gene>
<keyword evidence="5 6" id="KW-0732">Signal</keyword>
<evidence type="ECO:0000256" key="5">
    <source>
        <dbReference type="ARBA" id="ARBA00022729"/>
    </source>
</evidence>
<dbReference type="Pfam" id="PF05938">
    <property type="entry name" value="Self-incomp_S1"/>
    <property type="match status" value="1"/>
</dbReference>
<evidence type="ECO:0000256" key="6">
    <source>
        <dbReference type="RuleBase" id="RU367044"/>
    </source>
</evidence>
<dbReference type="Proteomes" id="UP000029121">
    <property type="component" value="Unassembled WGS sequence"/>
</dbReference>
<evidence type="ECO:0000256" key="3">
    <source>
        <dbReference type="ARBA" id="ARBA00022471"/>
    </source>
</evidence>
<comment type="subcellular location">
    <subcellularLocation>
        <location evidence="1 6">Secreted</location>
    </subcellularLocation>
</comment>
<keyword evidence="3 6" id="KW-0713">Self-incompatibility</keyword>
<sequence length="136" mass="15576">MKTQLKIFAVLSIFFCYSSSSCLGFNPVGKNVVTVTNDIGPGIVLNLHCKSRDDDLGVQALQPGQQFQWKFRENLIKSTEFYCNCGWNNQLKHFTAWTSYEEEGTCLKCFWSIRADGPCLYADITRKTKCQPWKNN</sequence>
<dbReference type="eggNOG" id="ENOG502ST0V">
    <property type="taxonomic scope" value="Eukaryota"/>
</dbReference>
<keyword evidence="8" id="KW-1185">Reference proteome</keyword>
<proteinExistence type="inferred from homology"/>
<dbReference type="PANTHER" id="PTHR31232:SF43">
    <property type="entry name" value="S-PROTEIN HOMOLOG 29-RELATED"/>
    <property type="match status" value="1"/>
</dbReference>
<dbReference type="EMBL" id="KB870811">
    <property type="protein sequence ID" value="EOA18187.1"/>
    <property type="molecule type" value="Genomic_DNA"/>
</dbReference>
<organism evidence="7 8">
    <name type="scientific">Capsella rubella</name>
    <dbReference type="NCBI Taxonomy" id="81985"/>
    <lineage>
        <taxon>Eukaryota</taxon>
        <taxon>Viridiplantae</taxon>
        <taxon>Streptophyta</taxon>
        <taxon>Embryophyta</taxon>
        <taxon>Tracheophyta</taxon>
        <taxon>Spermatophyta</taxon>
        <taxon>Magnoliopsida</taxon>
        <taxon>eudicotyledons</taxon>
        <taxon>Gunneridae</taxon>
        <taxon>Pentapetalae</taxon>
        <taxon>rosids</taxon>
        <taxon>malvids</taxon>
        <taxon>Brassicales</taxon>
        <taxon>Brassicaceae</taxon>
        <taxon>Camelineae</taxon>
        <taxon>Capsella</taxon>
    </lineage>
</organism>
<protein>
    <recommendedName>
        <fullName evidence="6">S-protein homolog</fullName>
    </recommendedName>
</protein>
<evidence type="ECO:0000313" key="8">
    <source>
        <dbReference type="Proteomes" id="UP000029121"/>
    </source>
</evidence>
<dbReference type="PROSITE" id="PS51257">
    <property type="entry name" value="PROKAR_LIPOPROTEIN"/>
    <property type="match status" value="1"/>
</dbReference>
<accession>R0F8D7</accession>
<evidence type="ECO:0000313" key="7">
    <source>
        <dbReference type="EMBL" id="EOA18187.1"/>
    </source>
</evidence>
<evidence type="ECO:0000256" key="4">
    <source>
        <dbReference type="ARBA" id="ARBA00022525"/>
    </source>
</evidence>
<evidence type="ECO:0000256" key="1">
    <source>
        <dbReference type="ARBA" id="ARBA00004613"/>
    </source>
</evidence>
<dbReference type="PANTHER" id="PTHR31232">
    <property type="match status" value="1"/>
</dbReference>
<dbReference type="InterPro" id="IPR010264">
    <property type="entry name" value="Self-incomp_S1"/>
</dbReference>
<keyword evidence="4 6" id="KW-0964">Secreted</keyword>
<dbReference type="GO" id="GO:0060320">
    <property type="term" value="P:rejection of self pollen"/>
    <property type="evidence" value="ECO:0007669"/>
    <property type="project" value="UniProtKB-KW"/>
</dbReference>
<feature type="chain" id="PRO_5025074779" description="S-protein homolog" evidence="6">
    <location>
        <begin position="25"/>
        <end position="136"/>
    </location>
</feature>
<reference evidence="8" key="1">
    <citation type="journal article" date="2013" name="Nat. Genet.">
        <title>The Capsella rubella genome and the genomic consequences of rapid mating system evolution.</title>
        <authorList>
            <person name="Slotte T."/>
            <person name="Hazzouri K.M."/>
            <person name="Agren J.A."/>
            <person name="Koenig D."/>
            <person name="Maumus F."/>
            <person name="Guo Y.L."/>
            <person name="Steige K."/>
            <person name="Platts A.E."/>
            <person name="Escobar J.S."/>
            <person name="Newman L.K."/>
            <person name="Wang W."/>
            <person name="Mandakova T."/>
            <person name="Vello E."/>
            <person name="Smith L.M."/>
            <person name="Henz S.R."/>
            <person name="Steffen J."/>
            <person name="Takuno S."/>
            <person name="Brandvain Y."/>
            <person name="Coop G."/>
            <person name="Andolfatto P."/>
            <person name="Hu T.T."/>
            <person name="Blanchette M."/>
            <person name="Clark R.M."/>
            <person name="Quesneville H."/>
            <person name="Nordborg M."/>
            <person name="Gaut B.S."/>
            <person name="Lysak M.A."/>
            <person name="Jenkins J."/>
            <person name="Grimwood J."/>
            <person name="Chapman J."/>
            <person name="Prochnik S."/>
            <person name="Shu S."/>
            <person name="Rokhsar D."/>
            <person name="Schmutz J."/>
            <person name="Weigel D."/>
            <person name="Wright S.I."/>
        </authorList>
    </citation>
    <scope>NUCLEOTIDE SEQUENCE [LARGE SCALE GENOMIC DNA]</scope>
    <source>
        <strain evidence="8">cv. Monte Gargano</strain>
    </source>
</reference>
<feature type="signal peptide" evidence="6">
    <location>
        <begin position="1"/>
        <end position="24"/>
    </location>
</feature>
<comment type="similarity">
    <text evidence="2 6">Belongs to the plant self-incompatibility (S1) protein family.</text>
</comment>